<feature type="domain" description="SMP" evidence="3">
    <location>
        <begin position="97"/>
        <end position="153"/>
    </location>
</feature>
<proteinExistence type="inferred from homology"/>
<dbReference type="PANTHER" id="PTHR31174">
    <property type="entry name" value="SEED MATURATION FAMILY PROTEIN"/>
    <property type="match status" value="1"/>
</dbReference>
<dbReference type="AlphaFoldDB" id="A0A8K0MY38"/>
<dbReference type="Pfam" id="PF04927">
    <property type="entry name" value="SMP"/>
    <property type="match status" value="2"/>
</dbReference>
<reference evidence="4" key="1">
    <citation type="journal article" date="2017" name="Gigascience">
        <title>The genome draft of coconut (Cocos nucifera).</title>
        <authorList>
            <person name="Xiao Y."/>
            <person name="Xu P."/>
            <person name="Fan H."/>
            <person name="Baudouin L."/>
            <person name="Xia W."/>
            <person name="Bocs S."/>
            <person name="Xu J."/>
            <person name="Li Q."/>
            <person name="Guo A."/>
            <person name="Zhou L."/>
            <person name="Li J."/>
            <person name="Wu Y."/>
            <person name="Ma Z."/>
            <person name="Armero A."/>
            <person name="Issali A.E."/>
            <person name="Liu N."/>
            <person name="Peng M."/>
            <person name="Yang Y."/>
        </authorList>
    </citation>
    <scope>NUCLEOTIDE SEQUENCE</scope>
    <source>
        <tissue evidence="4">Spear leaf of Hainan Tall coconut</tissue>
    </source>
</reference>
<evidence type="ECO:0000313" key="4">
    <source>
        <dbReference type="EMBL" id="KAG1333974.1"/>
    </source>
</evidence>
<keyword evidence="5" id="KW-1185">Reference proteome</keyword>
<comment type="caution">
    <text evidence="4">The sequence shown here is derived from an EMBL/GenBank/DDBJ whole genome shotgun (WGS) entry which is preliminary data.</text>
</comment>
<dbReference type="InterPro" id="IPR042971">
    <property type="entry name" value="LEA_SMP"/>
</dbReference>
<reference evidence="4" key="2">
    <citation type="submission" date="2019-07" db="EMBL/GenBank/DDBJ databases">
        <authorList>
            <person name="Yang Y."/>
            <person name="Bocs S."/>
            <person name="Baudouin L."/>
        </authorList>
    </citation>
    <scope>NUCLEOTIDE SEQUENCE</scope>
    <source>
        <tissue evidence="4">Spear leaf of Hainan Tall coconut</tissue>
    </source>
</reference>
<dbReference type="EMBL" id="CM017874">
    <property type="protein sequence ID" value="KAG1333974.1"/>
    <property type="molecule type" value="Genomic_DNA"/>
</dbReference>
<dbReference type="InterPro" id="IPR007011">
    <property type="entry name" value="LEA_SMP_dom"/>
</dbReference>
<evidence type="ECO:0000313" key="5">
    <source>
        <dbReference type="Proteomes" id="UP000797356"/>
    </source>
</evidence>
<comment type="similarity">
    <text evidence="1">Belongs to the LEA type SMP family.</text>
</comment>
<evidence type="ECO:0000256" key="1">
    <source>
        <dbReference type="ARBA" id="ARBA00010733"/>
    </source>
</evidence>
<accession>A0A8K0MY38</accession>
<sequence>MMQSAENLVMGHTSKGRPATVMMSAATRNEQASFVGHQGVEEGPAGQGVSVTETNFPDRRVLTESIAGQVVGEYEMPVSAEANGGGGGERGRNSAMTIGQALEATARTAGNEPVDRSDAAAIQAAEARATRTNMVASGGVAAAAQAAADANARITRDEDKIKLADVLSNATAKLPVDREVTRADAERVTVAEMRNDPEMATRPGVAASVVEAARRNQKRK</sequence>
<name>A0A8K0MY38_COCNU</name>
<protein>
    <submittedName>
        <fullName evidence="4">Late embryogenesis abundant protein 31</fullName>
    </submittedName>
</protein>
<dbReference type="Proteomes" id="UP000797356">
    <property type="component" value="Chromosome 3"/>
</dbReference>
<evidence type="ECO:0000256" key="2">
    <source>
        <dbReference type="ARBA" id="ARBA00022737"/>
    </source>
</evidence>
<dbReference type="PANTHER" id="PTHR31174:SF7">
    <property type="entry name" value="LATE EMBRYOGENESIS ABUNDANT PROTEIN 31-RELATED"/>
    <property type="match status" value="1"/>
</dbReference>
<organism evidence="4 5">
    <name type="scientific">Cocos nucifera</name>
    <name type="common">Coconut palm</name>
    <dbReference type="NCBI Taxonomy" id="13894"/>
    <lineage>
        <taxon>Eukaryota</taxon>
        <taxon>Viridiplantae</taxon>
        <taxon>Streptophyta</taxon>
        <taxon>Embryophyta</taxon>
        <taxon>Tracheophyta</taxon>
        <taxon>Spermatophyta</taxon>
        <taxon>Magnoliopsida</taxon>
        <taxon>Liliopsida</taxon>
        <taxon>Arecaceae</taxon>
        <taxon>Arecoideae</taxon>
        <taxon>Cocoseae</taxon>
        <taxon>Attaleinae</taxon>
        <taxon>Cocos</taxon>
    </lineage>
</organism>
<gene>
    <name evidence="4" type="ORF">COCNU_03G000930</name>
</gene>
<dbReference type="OrthoDB" id="2014755at2759"/>
<feature type="domain" description="SMP" evidence="3">
    <location>
        <begin position="161"/>
        <end position="218"/>
    </location>
</feature>
<evidence type="ECO:0000259" key="3">
    <source>
        <dbReference type="Pfam" id="PF04927"/>
    </source>
</evidence>
<keyword evidence="2" id="KW-0677">Repeat</keyword>